<keyword evidence="3" id="KW-1185">Reference proteome</keyword>
<dbReference type="PANTHER" id="PTHR43546">
    <property type="entry name" value="UPF0173 METAL-DEPENDENT HYDROLASE MJ1163-RELATED"/>
    <property type="match status" value="1"/>
</dbReference>
<gene>
    <name evidence="2" type="ORF">DFR56_10988</name>
</gene>
<feature type="domain" description="Metallo-beta-lactamase" evidence="1">
    <location>
        <begin position="7"/>
        <end position="201"/>
    </location>
</feature>
<dbReference type="OrthoDB" id="9789133at2"/>
<dbReference type="SMART" id="SM00849">
    <property type="entry name" value="Lactamase_B"/>
    <property type="match status" value="1"/>
</dbReference>
<evidence type="ECO:0000259" key="1">
    <source>
        <dbReference type="SMART" id="SM00849"/>
    </source>
</evidence>
<dbReference type="InterPro" id="IPR001279">
    <property type="entry name" value="Metallo-B-lactamas"/>
</dbReference>
<dbReference type="SUPFAM" id="SSF56281">
    <property type="entry name" value="Metallo-hydrolase/oxidoreductase"/>
    <property type="match status" value="1"/>
</dbReference>
<name>A0A2V3W0Z3_9BACI</name>
<evidence type="ECO:0000313" key="3">
    <source>
        <dbReference type="Proteomes" id="UP000247978"/>
    </source>
</evidence>
<protein>
    <submittedName>
        <fullName evidence="2">L-ascorbate metabolism protein UlaG (Beta-lactamase superfamily)</fullName>
    </submittedName>
</protein>
<dbReference type="RefSeq" id="WP_158525639.1">
    <property type="nucleotide sequence ID" value="NZ_JBHUHB010000001.1"/>
</dbReference>
<dbReference type="NCBIfam" id="NF001911">
    <property type="entry name" value="PRK00685.1"/>
    <property type="match status" value="1"/>
</dbReference>
<evidence type="ECO:0000313" key="2">
    <source>
        <dbReference type="EMBL" id="PXW85925.1"/>
    </source>
</evidence>
<dbReference type="PANTHER" id="PTHR43546:SF3">
    <property type="entry name" value="UPF0173 METAL-DEPENDENT HYDROLASE MJ1163"/>
    <property type="match status" value="1"/>
</dbReference>
<dbReference type="EMBL" id="QJJQ01000009">
    <property type="protein sequence ID" value="PXW85925.1"/>
    <property type="molecule type" value="Genomic_DNA"/>
</dbReference>
<dbReference type="AlphaFoldDB" id="A0A2V3W0Z3"/>
<dbReference type="InterPro" id="IPR036866">
    <property type="entry name" value="RibonucZ/Hydroxyglut_hydro"/>
</dbReference>
<dbReference type="Gene3D" id="3.60.15.10">
    <property type="entry name" value="Ribonuclease Z/Hydroxyacylglutathione hydrolase-like"/>
    <property type="match status" value="1"/>
</dbReference>
<dbReference type="InterPro" id="IPR050114">
    <property type="entry name" value="UPF0173_UPF0282_UlaG_hydrolase"/>
</dbReference>
<dbReference type="Proteomes" id="UP000247978">
    <property type="component" value="Unassembled WGS sequence"/>
</dbReference>
<accession>A0A2V3W0Z3</accession>
<reference evidence="2 3" key="1">
    <citation type="submission" date="2018-05" db="EMBL/GenBank/DDBJ databases">
        <title>Genomic Encyclopedia of Type Strains, Phase IV (KMG-IV): sequencing the most valuable type-strain genomes for metagenomic binning, comparative biology and taxonomic classification.</title>
        <authorList>
            <person name="Goeker M."/>
        </authorList>
    </citation>
    <scope>NUCLEOTIDE SEQUENCE [LARGE SCALE GENOMIC DNA]</scope>
    <source>
        <strain evidence="2 3">DSM 28556</strain>
    </source>
</reference>
<proteinExistence type="predicted"/>
<dbReference type="Pfam" id="PF12706">
    <property type="entry name" value="Lactamase_B_2"/>
    <property type="match status" value="1"/>
</dbReference>
<sequence length="263" mass="29751">MKILRLGHASYVLKSKAGNNYLIDPFLHANPGCPEQYLSPDFLQSISAVFLTHGHFDHTEGLQDLVKNNPDVQIIAQYDLGLILLQNGFENVQLINIGGKVHFSDMHATMVKANHSSSYNEIIGAPMYAGTAVGYMFNFIDDMTIYHSGDTAMMSDMELFQKFHQPEVAILSASGQFVMEPEEAAFVVKNLLDVKYVIPNHQFPNHQTTPRKEVLDGMLENFPVIETMMNKDHKLKELLEDYDQTEVVLLNYGEEREFSFSIS</sequence>
<comment type="caution">
    <text evidence="2">The sequence shown here is derived from an EMBL/GenBank/DDBJ whole genome shotgun (WGS) entry which is preliminary data.</text>
</comment>
<organism evidence="2 3">
    <name type="scientific">Pseudogracilibacillus auburnensis</name>
    <dbReference type="NCBI Taxonomy" id="1494959"/>
    <lineage>
        <taxon>Bacteria</taxon>
        <taxon>Bacillati</taxon>
        <taxon>Bacillota</taxon>
        <taxon>Bacilli</taxon>
        <taxon>Bacillales</taxon>
        <taxon>Bacillaceae</taxon>
        <taxon>Pseudogracilibacillus</taxon>
    </lineage>
</organism>